<dbReference type="InterPro" id="IPR036390">
    <property type="entry name" value="WH_DNA-bd_sf"/>
</dbReference>
<evidence type="ECO:0000256" key="5">
    <source>
        <dbReference type="ARBA" id="ARBA00023242"/>
    </source>
</evidence>
<dbReference type="PANTHER" id="PTHR45881:SF1">
    <property type="entry name" value="FORK HEAD PROTEIN HOMOLOG 2"/>
    <property type="match status" value="1"/>
</dbReference>
<feature type="compositionally biased region" description="Pro residues" evidence="7">
    <location>
        <begin position="183"/>
        <end position="204"/>
    </location>
</feature>
<reference evidence="10 11" key="1">
    <citation type="submission" date="2024-01" db="EMBL/GenBank/DDBJ databases">
        <title>A draft genome for the cacao thread blight pathogen Marasmiellus scandens.</title>
        <authorList>
            <person name="Baruah I.K."/>
            <person name="Leung J."/>
            <person name="Bukari Y."/>
            <person name="Amoako-Attah I."/>
            <person name="Meinhardt L.W."/>
            <person name="Bailey B.A."/>
            <person name="Cohen S.P."/>
        </authorList>
    </citation>
    <scope>NUCLEOTIDE SEQUENCE [LARGE SCALE GENOMIC DNA]</scope>
    <source>
        <strain evidence="10 11">GH-19</strain>
    </source>
</reference>
<feature type="region of interest" description="Disordered" evidence="7">
    <location>
        <begin position="630"/>
        <end position="723"/>
    </location>
</feature>
<dbReference type="Pfam" id="PF00250">
    <property type="entry name" value="Forkhead"/>
    <property type="match status" value="1"/>
</dbReference>
<evidence type="ECO:0000256" key="3">
    <source>
        <dbReference type="ARBA" id="ARBA00023125"/>
    </source>
</evidence>
<evidence type="ECO:0000313" key="11">
    <source>
        <dbReference type="Proteomes" id="UP001498398"/>
    </source>
</evidence>
<feature type="compositionally biased region" description="Low complexity" evidence="7">
    <location>
        <begin position="60"/>
        <end position="73"/>
    </location>
</feature>
<feature type="compositionally biased region" description="Low complexity" evidence="7">
    <location>
        <begin position="658"/>
        <end position="667"/>
    </location>
</feature>
<keyword evidence="4" id="KW-0804">Transcription</keyword>
<name>A0ABR1K1R0_9AGAR</name>
<feature type="region of interest" description="Disordered" evidence="7">
    <location>
        <begin position="342"/>
        <end position="428"/>
    </location>
</feature>
<evidence type="ECO:0000313" key="10">
    <source>
        <dbReference type="EMBL" id="KAK7470940.1"/>
    </source>
</evidence>
<feature type="compositionally biased region" description="Low complexity" evidence="7">
    <location>
        <begin position="153"/>
        <end position="168"/>
    </location>
</feature>
<evidence type="ECO:0000259" key="9">
    <source>
        <dbReference type="PROSITE" id="PS50039"/>
    </source>
</evidence>
<dbReference type="InterPro" id="IPR001766">
    <property type="entry name" value="Fork_head_dom"/>
</dbReference>
<evidence type="ECO:0000256" key="1">
    <source>
        <dbReference type="ARBA" id="ARBA00004123"/>
    </source>
</evidence>
<keyword evidence="5 6" id="KW-0539">Nucleus</keyword>
<dbReference type="PROSITE" id="PS50006">
    <property type="entry name" value="FHA_DOMAIN"/>
    <property type="match status" value="1"/>
</dbReference>
<keyword evidence="11" id="KW-1185">Reference proteome</keyword>
<feature type="compositionally biased region" description="Polar residues" evidence="7">
    <location>
        <begin position="692"/>
        <end position="709"/>
    </location>
</feature>
<dbReference type="Pfam" id="PF00498">
    <property type="entry name" value="FHA"/>
    <property type="match status" value="1"/>
</dbReference>
<feature type="region of interest" description="Disordered" evidence="7">
    <location>
        <begin position="52"/>
        <end position="75"/>
    </location>
</feature>
<dbReference type="SUPFAM" id="SSF46785">
    <property type="entry name" value="Winged helix' DNA-binding domain"/>
    <property type="match status" value="1"/>
</dbReference>
<dbReference type="PRINTS" id="PR01217">
    <property type="entry name" value="PRICHEXTENSN"/>
</dbReference>
<protein>
    <submittedName>
        <fullName evidence="10">Pre-rRNA-processing protein fhl1</fullName>
    </submittedName>
</protein>
<dbReference type="CDD" id="cd22701">
    <property type="entry name" value="FHA_FKH1-like"/>
    <property type="match status" value="1"/>
</dbReference>
<dbReference type="CDD" id="cd00059">
    <property type="entry name" value="FH_FOX"/>
    <property type="match status" value="1"/>
</dbReference>
<comment type="caution">
    <text evidence="10">The sequence shown here is derived from an EMBL/GenBank/DDBJ whole genome shotgun (WGS) entry which is preliminary data.</text>
</comment>
<feature type="domain" description="FHA" evidence="8">
    <location>
        <begin position="46"/>
        <end position="118"/>
    </location>
</feature>
<proteinExistence type="predicted"/>
<evidence type="ECO:0000256" key="7">
    <source>
        <dbReference type="SAM" id="MobiDB-lite"/>
    </source>
</evidence>
<dbReference type="Proteomes" id="UP001498398">
    <property type="component" value="Unassembled WGS sequence"/>
</dbReference>
<dbReference type="SUPFAM" id="SSF49879">
    <property type="entry name" value="SMAD/FHA domain"/>
    <property type="match status" value="1"/>
</dbReference>
<dbReference type="InterPro" id="IPR008984">
    <property type="entry name" value="SMAD_FHA_dom_sf"/>
</dbReference>
<dbReference type="SMART" id="SM00339">
    <property type="entry name" value="FH"/>
    <property type="match status" value="1"/>
</dbReference>
<organism evidence="10 11">
    <name type="scientific">Marasmiellus scandens</name>
    <dbReference type="NCBI Taxonomy" id="2682957"/>
    <lineage>
        <taxon>Eukaryota</taxon>
        <taxon>Fungi</taxon>
        <taxon>Dikarya</taxon>
        <taxon>Basidiomycota</taxon>
        <taxon>Agaricomycotina</taxon>
        <taxon>Agaricomycetes</taxon>
        <taxon>Agaricomycetidae</taxon>
        <taxon>Agaricales</taxon>
        <taxon>Marasmiineae</taxon>
        <taxon>Omphalotaceae</taxon>
        <taxon>Marasmiellus</taxon>
    </lineage>
</organism>
<dbReference type="EMBL" id="JBANRG010000002">
    <property type="protein sequence ID" value="KAK7470940.1"/>
    <property type="molecule type" value="Genomic_DNA"/>
</dbReference>
<gene>
    <name evidence="10" type="primary">FHL1</name>
    <name evidence="10" type="ORF">VKT23_002355</name>
</gene>
<sequence length="747" mass="79641">MESRTRSTSPAVLVKQEEVNVPANKISAYYSLVFPHFTFYIQTLSITIGRRCNPNPNPNPNATASSSSAPENPQVDVDLGALKSVSRLHAKIEYDPEEDRFFLVVIGRNGAWVDGVWSGSGTRTPLGERSQIQIASRTFHFVLPPPPPPEDTPSPSSHSSTNRPRSPSVDITSISPPSSQPSHSPPPPPRETKPKPPTPPPEPQLPNSNAIGKPTKASTSKKRKKSEASEVSVPEPPPPPPRPRPEEMPPKPTFTYAQLIYRAIKAHDGKSTLQEICNWIMNEFEYYRYAEGAWMSSVRHNLSSGRAFKKMERCGGDRGKGFFWSLDENFLHIFEEQEAKARAQAAQNMDGEDKAGGKGKKKDKGASITEPPLKRSIKGDAKAVLPPPLTSAPHPSVAGKTTPAAAHVTATTSPPPATNTSGKSSVTGVFAYPHHPHMMTPATMTSSYSGTPMNGSNPYTVLTQSHWMNPKPAGGQTSTATQHTSTSTLATVPANSTPPQSAPTTTSSSPPTTAAKTISMPSTTTNTTTNTTTTTSTSPAPTQPPNSASTLPDVVIPIILGPIPPTHPEYSPSHPNNSAKVGYMILHERTLILDPDVFSELTREALADLEKMGARQALNVLTVHMVKALKERRKKKNAKNRGRGGKNPGGPGRKTVPGSSGSGASAGQTDKPAPSNTEPSSLDSTPMAVDIPSQSAATAPASLSQQRDQSPIIIVDSDDEGPAAKRRKLESLNQPLTITASLVPSAS</sequence>
<dbReference type="InterPro" id="IPR036388">
    <property type="entry name" value="WH-like_DNA-bd_sf"/>
</dbReference>
<dbReference type="PANTHER" id="PTHR45881">
    <property type="entry name" value="CHECKPOINT SUPPRESSOR 1-LIKE, ISOFORM A-RELATED"/>
    <property type="match status" value="1"/>
</dbReference>
<feature type="region of interest" description="Disordered" evidence="7">
    <location>
        <begin position="140"/>
        <end position="252"/>
    </location>
</feature>
<evidence type="ECO:0000256" key="2">
    <source>
        <dbReference type="ARBA" id="ARBA00023015"/>
    </source>
</evidence>
<dbReference type="Gene3D" id="2.60.200.20">
    <property type="match status" value="1"/>
</dbReference>
<accession>A0ABR1K1R0</accession>
<feature type="compositionally biased region" description="Low complexity" evidence="7">
    <location>
        <begin position="401"/>
        <end position="412"/>
    </location>
</feature>
<evidence type="ECO:0000259" key="8">
    <source>
        <dbReference type="PROSITE" id="PS50006"/>
    </source>
</evidence>
<dbReference type="Gene3D" id="1.10.10.10">
    <property type="entry name" value="Winged helix-like DNA-binding domain superfamily/Winged helix DNA-binding domain"/>
    <property type="match status" value="1"/>
</dbReference>
<keyword evidence="2" id="KW-0805">Transcription regulation</keyword>
<evidence type="ECO:0000256" key="4">
    <source>
        <dbReference type="ARBA" id="ARBA00023163"/>
    </source>
</evidence>
<feature type="compositionally biased region" description="Basic residues" evidence="7">
    <location>
        <begin position="630"/>
        <end position="644"/>
    </location>
</feature>
<dbReference type="PROSITE" id="PS50039">
    <property type="entry name" value="FORK_HEAD_3"/>
    <property type="match status" value="1"/>
</dbReference>
<feature type="compositionally biased region" description="Low complexity" evidence="7">
    <location>
        <begin position="473"/>
        <end position="551"/>
    </location>
</feature>
<feature type="compositionally biased region" description="Polar residues" evidence="7">
    <location>
        <begin position="674"/>
        <end position="684"/>
    </location>
</feature>
<keyword evidence="3 6" id="KW-0238">DNA-binding</keyword>
<feature type="region of interest" description="Disordered" evidence="7">
    <location>
        <begin position="465"/>
        <end position="551"/>
    </location>
</feature>
<feature type="domain" description="Fork-head" evidence="9">
    <location>
        <begin position="251"/>
        <end position="344"/>
    </location>
</feature>
<dbReference type="PRINTS" id="PR00053">
    <property type="entry name" value="FORKHEAD"/>
</dbReference>
<feature type="DNA-binding region" description="Fork-head" evidence="6">
    <location>
        <begin position="251"/>
        <end position="344"/>
    </location>
</feature>
<dbReference type="InterPro" id="IPR000253">
    <property type="entry name" value="FHA_dom"/>
</dbReference>
<feature type="compositionally biased region" description="Pro residues" evidence="7">
    <location>
        <begin position="143"/>
        <end position="152"/>
    </location>
</feature>
<comment type="subcellular location">
    <subcellularLocation>
        <location evidence="1 6">Nucleus</location>
    </subcellularLocation>
</comment>
<evidence type="ECO:0000256" key="6">
    <source>
        <dbReference type="PROSITE-ProRule" id="PRU00089"/>
    </source>
</evidence>